<proteinExistence type="predicted"/>
<keyword evidence="3" id="KW-1185">Reference proteome</keyword>
<protein>
    <submittedName>
        <fullName evidence="2">Uncharacterized protein</fullName>
    </submittedName>
</protein>
<reference evidence="2 3" key="1">
    <citation type="journal article" date="2021" name="J. Hered.">
        <title>A chromosome-level genome assembly of the parasitoid wasp, Cotesia glomerata (Hymenoptera: Braconidae).</title>
        <authorList>
            <person name="Pinto B.J."/>
            <person name="Weis J.J."/>
            <person name="Gamble T."/>
            <person name="Ode P.J."/>
            <person name="Paul R."/>
            <person name="Zaspel J.M."/>
        </authorList>
    </citation>
    <scope>NUCLEOTIDE SEQUENCE [LARGE SCALE GENOMIC DNA]</scope>
    <source>
        <strain evidence="2">CgM1</strain>
    </source>
</reference>
<dbReference type="Proteomes" id="UP000826195">
    <property type="component" value="Unassembled WGS sequence"/>
</dbReference>
<dbReference type="AlphaFoldDB" id="A0AAV7ID69"/>
<evidence type="ECO:0000313" key="3">
    <source>
        <dbReference type="Proteomes" id="UP000826195"/>
    </source>
</evidence>
<sequence>MGRRKAQRTPAEEEEIKKARLQKRKEYQRNYHSKRKSIKFITNKDTNPIGSMASCSHNAPNIVIGTNLETIELIDSPDIVMNDVTNVPSTSSGILDLEFNQFLNYDHRNDYKLIIEFRKRERLSRFRKYNDWF</sequence>
<organism evidence="2 3">
    <name type="scientific">Cotesia glomerata</name>
    <name type="common">Lepidopteran parasitic wasp</name>
    <name type="synonym">Apanteles glomeratus</name>
    <dbReference type="NCBI Taxonomy" id="32391"/>
    <lineage>
        <taxon>Eukaryota</taxon>
        <taxon>Metazoa</taxon>
        <taxon>Ecdysozoa</taxon>
        <taxon>Arthropoda</taxon>
        <taxon>Hexapoda</taxon>
        <taxon>Insecta</taxon>
        <taxon>Pterygota</taxon>
        <taxon>Neoptera</taxon>
        <taxon>Endopterygota</taxon>
        <taxon>Hymenoptera</taxon>
        <taxon>Apocrita</taxon>
        <taxon>Ichneumonoidea</taxon>
        <taxon>Braconidae</taxon>
        <taxon>Microgastrinae</taxon>
        <taxon>Cotesia</taxon>
    </lineage>
</organism>
<evidence type="ECO:0000313" key="2">
    <source>
        <dbReference type="EMBL" id="KAH0549671.1"/>
    </source>
</evidence>
<accession>A0AAV7ID69</accession>
<evidence type="ECO:0000256" key="1">
    <source>
        <dbReference type="SAM" id="MobiDB-lite"/>
    </source>
</evidence>
<feature type="region of interest" description="Disordered" evidence="1">
    <location>
        <begin position="1"/>
        <end position="26"/>
    </location>
</feature>
<gene>
    <name evidence="2" type="ORF">KQX54_012173</name>
</gene>
<dbReference type="EMBL" id="JAHXZJ010001864">
    <property type="protein sequence ID" value="KAH0549671.1"/>
    <property type="molecule type" value="Genomic_DNA"/>
</dbReference>
<comment type="caution">
    <text evidence="2">The sequence shown here is derived from an EMBL/GenBank/DDBJ whole genome shotgun (WGS) entry which is preliminary data.</text>
</comment>
<name>A0AAV7ID69_COTGL</name>